<protein>
    <submittedName>
        <fullName evidence="2">Uncharacterized protein</fullName>
    </submittedName>
</protein>
<dbReference type="Proteomes" id="UP001178508">
    <property type="component" value="Chromosome 6"/>
</dbReference>
<gene>
    <name evidence="2" type="ORF">XNOV1_A029348</name>
</gene>
<keyword evidence="3" id="KW-1185">Reference proteome</keyword>
<evidence type="ECO:0000313" key="3">
    <source>
        <dbReference type="Proteomes" id="UP001178508"/>
    </source>
</evidence>
<evidence type="ECO:0000313" key="2">
    <source>
        <dbReference type="EMBL" id="CAJ1058967.1"/>
    </source>
</evidence>
<evidence type="ECO:0000256" key="1">
    <source>
        <dbReference type="SAM" id="MobiDB-lite"/>
    </source>
</evidence>
<reference evidence="2" key="1">
    <citation type="submission" date="2023-08" db="EMBL/GenBank/DDBJ databases">
        <authorList>
            <person name="Alioto T."/>
            <person name="Alioto T."/>
            <person name="Gomez Garrido J."/>
        </authorList>
    </citation>
    <scope>NUCLEOTIDE SEQUENCE</scope>
</reference>
<proteinExistence type="predicted"/>
<dbReference type="AlphaFoldDB" id="A0AAV1FEW3"/>
<sequence>MNLPHGSSSCCPHIKVSDLLEFQRPGGARAAQPGSLPADERRTLRKRSAAHRGLPAAALPKTTKVIGGPNDKPHSSPPSLRPEKQRGCWVKEDEDGMFHLTLEFVLLVCEKV</sequence>
<feature type="region of interest" description="Disordered" evidence="1">
    <location>
        <begin position="25"/>
        <end position="87"/>
    </location>
</feature>
<organism evidence="2 3">
    <name type="scientific">Xyrichtys novacula</name>
    <name type="common">Pearly razorfish</name>
    <name type="synonym">Hemipteronotus novacula</name>
    <dbReference type="NCBI Taxonomy" id="13765"/>
    <lineage>
        <taxon>Eukaryota</taxon>
        <taxon>Metazoa</taxon>
        <taxon>Chordata</taxon>
        <taxon>Craniata</taxon>
        <taxon>Vertebrata</taxon>
        <taxon>Euteleostomi</taxon>
        <taxon>Actinopterygii</taxon>
        <taxon>Neopterygii</taxon>
        <taxon>Teleostei</taxon>
        <taxon>Neoteleostei</taxon>
        <taxon>Acanthomorphata</taxon>
        <taxon>Eupercaria</taxon>
        <taxon>Labriformes</taxon>
        <taxon>Labridae</taxon>
        <taxon>Xyrichtys</taxon>
    </lineage>
</organism>
<accession>A0AAV1FEW3</accession>
<name>A0AAV1FEW3_XYRNO</name>
<dbReference type="EMBL" id="OY660869">
    <property type="protein sequence ID" value="CAJ1058967.1"/>
    <property type="molecule type" value="Genomic_DNA"/>
</dbReference>